<evidence type="ECO:0000256" key="2">
    <source>
        <dbReference type="SAM" id="Coils"/>
    </source>
</evidence>
<dbReference type="Proteomes" id="UP000000383">
    <property type="component" value="Chromosome"/>
</dbReference>
<dbReference type="SUPFAM" id="SSF56954">
    <property type="entry name" value="Outer membrane efflux proteins (OEP)"/>
    <property type="match status" value="1"/>
</dbReference>
<dbReference type="PANTHER" id="PTHR30203:SF24">
    <property type="entry name" value="BLR4935 PROTEIN"/>
    <property type="match status" value="1"/>
</dbReference>
<dbReference type="PROSITE" id="PS51257">
    <property type="entry name" value="PROKAR_LIPOPROTEIN"/>
    <property type="match status" value="1"/>
</dbReference>
<evidence type="ECO:0000256" key="3">
    <source>
        <dbReference type="SAM" id="SignalP"/>
    </source>
</evidence>
<dbReference type="InterPro" id="IPR003423">
    <property type="entry name" value="OMP_efflux"/>
</dbReference>
<feature type="coiled-coil region" evidence="2">
    <location>
        <begin position="310"/>
        <end position="337"/>
    </location>
</feature>
<reference evidence="5" key="1">
    <citation type="submission" date="2010-05" db="EMBL/GenBank/DDBJ databases">
        <title>Complete sequence of Methylotenera sp. 301.</title>
        <authorList>
            <person name="Lucas S."/>
            <person name="Copeland A."/>
            <person name="Lapidus A."/>
            <person name="Cheng J.-F."/>
            <person name="Bruce D."/>
            <person name="Goodwin L."/>
            <person name="Pitluck S."/>
            <person name="Clum A."/>
            <person name="Land M."/>
            <person name="Hauser L."/>
            <person name="Kyrpides N."/>
            <person name="Ivanova N."/>
            <person name="Chistoservova L."/>
            <person name="Kalyuzhnaya M."/>
            <person name="Woyke T."/>
        </authorList>
    </citation>
    <scope>NUCLEOTIDE SEQUENCE [LARGE SCALE GENOMIC DNA]</scope>
    <source>
        <strain evidence="5">301</strain>
    </source>
</reference>
<dbReference type="GO" id="GO:0015562">
    <property type="term" value="F:efflux transmembrane transporter activity"/>
    <property type="evidence" value="ECO:0007669"/>
    <property type="project" value="InterPro"/>
</dbReference>
<dbReference type="PANTHER" id="PTHR30203">
    <property type="entry name" value="OUTER MEMBRANE CATION EFFLUX PROTEIN"/>
    <property type="match status" value="1"/>
</dbReference>
<dbReference type="RefSeq" id="WP_013148152.1">
    <property type="nucleotide sequence ID" value="NC_014207.1"/>
</dbReference>
<dbReference type="STRING" id="666681.M301_1458"/>
<protein>
    <submittedName>
        <fullName evidence="4">Putative outer membrane protein</fullName>
    </submittedName>
</protein>
<name>D7DIF5_METV0</name>
<dbReference type="EMBL" id="CP002056">
    <property type="protein sequence ID" value="ADI29840.1"/>
    <property type="molecule type" value="Genomic_DNA"/>
</dbReference>
<evidence type="ECO:0000313" key="5">
    <source>
        <dbReference type="Proteomes" id="UP000000383"/>
    </source>
</evidence>
<dbReference type="eggNOG" id="COG1538">
    <property type="taxonomic scope" value="Bacteria"/>
</dbReference>
<dbReference type="Gene3D" id="1.20.1600.10">
    <property type="entry name" value="Outer membrane efflux proteins (OEP)"/>
    <property type="match status" value="1"/>
</dbReference>
<dbReference type="OrthoDB" id="8558511at2"/>
<evidence type="ECO:0000256" key="1">
    <source>
        <dbReference type="ARBA" id="ARBA00007613"/>
    </source>
</evidence>
<organism evidence="4 5">
    <name type="scientific">Methylotenera versatilis (strain 301)</name>
    <dbReference type="NCBI Taxonomy" id="666681"/>
    <lineage>
        <taxon>Bacteria</taxon>
        <taxon>Pseudomonadati</taxon>
        <taxon>Pseudomonadota</taxon>
        <taxon>Betaproteobacteria</taxon>
        <taxon>Nitrosomonadales</taxon>
        <taxon>Methylophilaceae</taxon>
        <taxon>Methylotenera</taxon>
    </lineage>
</organism>
<evidence type="ECO:0000313" key="4">
    <source>
        <dbReference type="EMBL" id="ADI29840.1"/>
    </source>
</evidence>
<feature type="chain" id="PRO_5003094433" evidence="3">
    <location>
        <begin position="25"/>
        <end position="416"/>
    </location>
</feature>
<comment type="similarity">
    <text evidence="1">Belongs to the outer membrane factor (OMF) (TC 1.B.17) family.</text>
</comment>
<keyword evidence="2" id="KW-0175">Coiled coil</keyword>
<dbReference type="Pfam" id="PF02321">
    <property type="entry name" value="OEP"/>
    <property type="match status" value="1"/>
</dbReference>
<gene>
    <name evidence="4" type="ordered locus">M301_1458</name>
</gene>
<keyword evidence="5" id="KW-1185">Reference proteome</keyword>
<keyword evidence="3" id="KW-0732">Signal</keyword>
<proteinExistence type="inferred from homology"/>
<accession>D7DIF5</accession>
<sequence precursor="true">MFKPHYLVWALFLSCVFHSALSPAEEMQHEDTLTSDRTLTLHDLVEKSLPNYPNSQLLNAKKLELEARQIHAKGLLPAAPSIMLRNQNDQLLSRNGESEWELGVELPIWLSGQRKAREAIANASLQNLNSHTQNIRLQLAGMVRDALWEIQLMQGLADIAKNKYDAASQLQQDIEKRVKLGDMAQKDLLVAQTETLQAESEKIYAEAEVQHAKFRYTNLTGLKVIPAEFTEAKSNKSELDAMHPALVEANDKIALSEQRSNLTKIESRDNPTVIIGTRSLRGASDTQFNNSLGITLRIPLQTESRNAPLLAAAEMQNAEQRANLSQLKQLLAAAMHEAEHNFEIGVTQLEVLTKQNSIAHQSLNVTRKAFQLGELDLSDLMRVQTQTFNADRSLKNQQIQQLWNTARFNQAVGELP</sequence>
<feature type="signal peptide" evidence="3">
    <location>
        <begin position="1"/>
        <end position="24"/>
    </location>
</feature>
<dbReference type="KEGG" id="meh:M301_1458"/>
<dbReference type="InterPro" id="IPR010131">
    <property type="entry name" value="MdtP/NodT-like"/>
</dbReference>
<reference evidence="4 5" key="2">
    <citation type="journal article" date="2011" name="J. Bacteriol.">
        <title>Genomes of three methylotrophs from a single niche uncover genetic and metabolic divergence of Methylophilaceae.</title>
        <authorList>
            <person name="Lapidus A."/>
            <person name="Clum A."/>
            <person name="Labutti K."/>
            <person name="Kaluzhnaya M.G."/>
            <person name="Lim S."/>
            <person name="Beck D.A."/>
            <person name="Glavina Del Rio T."/>
            <person name="Nolan M."/>
            <person name="Mavromatis K."/>
            <person name="Huntemann M."/>
            <person name="Lucas S."/>
            <person name="Lidstrom M.E."/>
            <person name="Ivanova N."/>
            <person name="Chistoserdova L."/>
        </authorList>
    </citation>
    <scope>NUCLEOTIDE SEQUENCE [LARGE SCALE GENOMIC DNA]</scope>
    <source>
        <strain evidence="4 5">301</strain>
    </source>
</reference>
<dbReference type="AlphaFoldDB" id="D7DIF5"/>
<dbReference type="HOGENOM" id="CLU_045519_0_0_4"/>